<organism evidence="4 5">
    <name type="scientific">Aureobasidium pullulans</name>
    <name type="common">Black yeast</name>
    <name type="synonym">Pullularia pullulans</name>
    <dbReference type="NCBI Taxonomy" id="5580"/>
    <lineage>
        <taxon>Eukaryota</taxon>
        <taxon>Fungi</taxon>
        <taxon>Dikarya</taxon>
        <taxon>Ascomycota</taxon>
        <taxon>Pezizomycotina</taxon>
        <taxon>Dothideomycetes</taxon>
        <taxon>Dothideomycetidae</taxon>
        <taxon>Dothideales</taxon>
        <taxon>Saccotheciaceae</taxon>
        <taxon>Aureobasidium</taxon>
    </lineage>
</organism>
<feature type="domain" description="RRM" evidence="3">
    <location>
        <begin position="12"/>
        <end position="83"/>
    </location>
</feature>
<feature type="region of interest" description="Disordered" evidence="2">
    <location>
        <begin position="119"/>
        <end position="163"/>
    </location>
</feature>
<dbReference type="EMBL" id="JASGXD010000009">
    <property type="protein sequence ID" value="KAK6003589.1"/>
    <property type="molecule type" value="Genomic_DNA"/>
</dbReference>
<keyword evidence="1" id="KW-0694">RNA-binding</keyword>
<dbReference type="Gene3D" id="3.30.70.330">
    <property type="match status" value="1"/>
</dbReference>
<reference evidence="4 5" key="1">
    <citation type="submission" date="2023-11" db="EMBL/GenBank/DDBJ databases">
        <title>Draft genome sequence and annotation of the polyextremotolerant black yeast-like fungus Aureobasidium pullulans NRRL 62042.</title>
        <authorList>
            <person name="Dielentheis-Frenken M.R.E."/>
            <person name="Wibberg D."/>
            <person name="Blank L.M."/>
            <person name="Tiso T."/>
        </authorList>
    </citation>
    <scope>NUCLEOTIDE SEQUENCE [LARGE SCALE GENOMIC DNA]</scope>
    <source>
        <strain evidence="4 5">NRRL 62042</strain>
    </source>
</reference>
<gene>
    <name evidence="4" type="ORF">QM012_009360</name>
</gene>
<keyword evidence="5" id="KW-1185">Reference proteome</keyword>
<evidence type="ECO:0000259" key="3">
    <source>
        <dbReference type="PROSITE" id="PS50102"/>
    </source>
</evidence>
<accession>A0ABR0TGM8</accession>
<comment type="caution">
    <text evidence="4">The sequence shown here is derived from an EMBL/GenBank/DDBJ whole genome shotgun (WGS) entry which is preliminary data.</text>
</comment>
<dbReference type="PROSITE" id="PS50102">
    <property type="entry name" value="RRM"/>
    <property type="match status" value="1"/>
</dbReference>
<evidence type="ECO:0000313" key="5">
    <source>
        <dbReference type="Proteomes" id="UP001341245"/>
    </source>
</evidence>
<dbReference type="InterPro" id="IPR000504">
    <property type="entry name" value="RRM_dom"/>
</dbReference>
<evidence type="ECO:0000256" key="1">
    <source>
        <dbReference type="PROSITE-ProRule" id="PRU00176"/>
    </source>
</evidence>
<dbReference type="SUPFAM" id="SSF54928">
    <property type="entry name" value="RNA-binding domain, RBD"/>
    <property type="match status" value="1"/>
</dbReference>
<protein>
    <recommendedName>
        <fullName evidence="3">RRM domain-containing protein</fullName>
    </recommendedName>
</protein>
<sequence length="321" mass="35924">MIADEQFCKLRKVLFVTGIGRGINVKHLSRNFAGVSLVNIDFDASKRIAVIEFTDVEAAAKALKANHGTFLGGRARNCEFGSESFLKNRVGSTEITAEAVRYSPTQSIADEIVFSSEPYAPDQTTLSRRSSRKQSKTEKTKASQPMITDPAPSVRARPDKSVAKTSKLPIEGRAENTTVKSRGVEPYADFFDNEKFKDSPINQTVLDDLERDDDINANDPEPETHVYRELIMNTDLRKGPTADHIMPEIEQYATIPIPQIRAYYLPSSTQNKILSGLQASLEQVYFRYLQHKNPELQGNTNTLGHRQYSYGGTQQIHVPNQ</sequence>
<proteinExistence type="predicted"/>
<dbReference type="InterPro" id="IPR012677">
    <property type="entry name" value="Nucleotide-bd_a/b_plait_sf"/>
</dbReference>
<evidence type="ECO:0000313" key="4">
    <source>
        <dbReference type="EMBL" id="KAK6003589.1"/>
    </source>
</evidence>
<name>A0ABR0TGM8_AURPU</name>
<evidence type="ECO:0000256" key="2">
    <source>
        <dbReference type="SAM" id="MobiDB-lite"/>
    </source>
</evidence>
<dbReference type="CDD" id="cd00590">
    <property type="entry name" value="RRM_SF"/>
    <property type="match status" value="1"/>
</dbReference>
<dbReference type="Pfam" id="PF00076">
    <property type="entry name" value="RRM_1"/>
    <property type="match status" value="1"/>
</dbReference>
<dbReference type="InterPro" id="IPR035979">
    <property type="entry name" value="RBD_domain_sf"/>
</dbReference>
<dbReference type="Proteomes" id="UP001341245">
    <property type="component" value="Unassembled WGS sequence"/>
</dbReference>
<dbReference type="SMART" id="SM00360">
    <property type="entry name" value="RRM"/>
    <property type="match status" value="1"/>
</dbReference>